<dbReference type="SUPFAM" id="SSF53901">
    <property type="entry name" value="Thiolase-like"/>
    <property type="match status" value="1"/>
</dbReference>
<evidence type="ECO:0000256" key="4">
    <source>
        <dbReference type="RuleBase" id="RU003694"/>
    </source>
</evidence>
<reference evidence="6" key="1">
    <citation type="journal article" date="2017" name="J. Eukaryot. Microbiol.">
        <title>Role of Modular Polyketide Synthases in the Production of Polyether Ladder Compounds in Ciguatoxin-producing Gambierdiscus polynesiensis and G.excentricus (Dinophyceae).</title>
        <authorList>
            <person name="Kohli G.S."/>
            <person name="Campbell K."/>
            <person name="John U."/>
            <person name="Smith K.F."/>
            <person name="Fraga S."/>
            <person name="Rhodes L.L."/>
            <person name="Murray S.A."/>
        </authorList>
    </citation>
    <scope>NUCLEOTIDE SEQUENCE</scope>
    <source>
        <strain evidence="6">Contig_16798</strain>
    </source>
</reference>
<evidence type="ECO:0000256" key="2">
    <source>
        <dbReference type="ARBA" id="ARBA00022553"/>
    </source>
</evidence>
<evidence type="ECO:0000313" key="6">
    <source>
        <dbReference type="EMBL" id="AQS99232.1"/>
    </source>
</evidence>
<keyword evidence="3 4" id="KW-0808">Transferase</keyword>
<dbReference type="InterPro" id="IPR018201">
    <property type="entry name" value="Ketoacyl_synth_AS"/>
</dbReference>
<dbReference type="PROSITE" id="PS00606">
    <property type="entry name" value="KS3_1"/>
    <property type="match status" value="1"/>
</dbReference>
<name>A0A1S6K8E9_9DINO</name>
<feature type="domain" description="Ketosynthase family 3 (KS3)" evidence="5">
    <location>
        <begin position="352"/>
        <end position="793"/>
    </location>
</feature>
<dbReference type="InterPro" id="IPR020841">
    <property type="entry name" value="PKS_Beta-ketoAc_synthase_dom"/>
</dbReference>
<dbReference type="Pfam" id="PF02801">
    <property type="entry name" value="Ketoacyl-synt_C"/>
    <property type="match status" value="1"/>
</dbReference>
<accession>A0A1S6K8E9</accession>
<sequence>MGGAMEDPGIIRPLELKLVEIVNQPPIEPSADALARDPKARQLDVDGQKGQTLAWVEDQRKFVVETFEGDLVAIAEENLREYQPPTPLEGGFDLAFPGSEGRAELFQAELAEQLLEKKYCVVQMTLKQADRRASARGAKDLDNWARFMPEFEVSYMGQRPDGKKVQWFVEDTTDLLEEQDPDVGLSAADQHLTNLAIAVGNICPYLGFNGVCRSNAMLHMNCVNTEEEHGLLEDVRGHAVGAGVIQGHLSFFHRRKICMLYFLHGSGGSLTLHPVNRGEEEITLVCQEGQAIVFRHDLCDYTYLPEGRQLAMQAWVFREQHAGETSLTQPALLAYENQIEEIPRGPNYGNAGTSTDVMSLASRVPGIVQSPENYWTALCVGYDGVIRIPLGRWDHDMYYIKGAEDMPGIGKAYTCHKGLLDNDTQMFCFDNEFFGIPAETVQKIDPPARCILEVGYDCFYRAGWTRSKLQGVNMVCVYGCANNEFEGHQLNQWRMKIADDTRTNINLGCTASRLQFTFGMQGRCSTVETACSSSLTAIGLMHTHLRPDQNGQMKLGGGGRQSKYGLGMGANGHFDPFFMIGLCGAKMLSIQGRCFTFDQSGDGFVRGEGTAAMHFKTGEGEDLARLAMLCGSCLNQDGRSASLTAPHGPSQQECIRHSLREAGIPPLLIQMQELHGTGTALGDPIEVGALRATMMQAGDVTREHPLVKTSSKSNIGHTELCAGICGIMKCVLMGIYCTACPNNHIRLLNPHIDANAYPVYFCTESVDQGKNEGYLGVSSFGFGGSNARGDIWARCLCGPRNTDPGGPRPQLNADRIFIWGEVTRKSLPVEQLDAQMENALDSFEGYDDAYLSGETPGENDNFYCVGSFNAWTKPEKMTYIGDSDCYIFALPLGETCVEQFQICMNKNLYFKIFPASKMADQDALVLGPGVAPAGNNWVVDGRPQAVPQGTIYQITLQWDLETRRKWVSWEPTLDEGLRELAAELPPFRHRYHVVSSWTLWKPLEMKPAKGAPPGTFETTAKIGFQRHEEFRFLRDADKWQAIYPARQQDDRESPTLIWVWTEAGIAAVEAESQRFGRPKAGDVFTPAHLSVVHEKDGMSNASHEDLRTQGFIERSGVQAVPVCGPDHLGEGKCWSCVGTMGDSLRVTMRVWEGEISVTTADTKSGLRTWTSQQAALRRKYFVTATWNNWTYTPMQSQPGDAGVHYLDAHMTKTQMVAFHIVVDEDATQIIHPEMALTDQLLSPALGPDAKGQGLYWGLYANRGSKVEIKLDLSQEDRRKVVTWTMD</sequence>
<organism evidence="6">
    <name type="scientific">Gambierdiscus excentricus</name>
    <dbReference type="NCBI Taxonomy" id="986170"/>
    <lineage>
        <taxon>Eukaryota</taxon>
        <taxon>Sar</taxon>
        <taxon>Alveolata</taxon>
        <taxon>Dinophyceae</taxon>
        <taxon>Gonyaulacales</taxon>
        <taxon>Pyrocystaceae</taxon>
        <taxon>Gambierdiscus</taxon>
    </lineage>
</organism>
<dbReference type="EMBL" id="KX395814">
    <property type="protein sequence ID" value="AQS99232.1"/>
    <property type="molecule type" value="Transcribed_RNA"/>
</dbReference>
<dbReference type="InterPro" id="IPR014030">
    <property type="entry name" value="Ketoacyl_synth_N"/>
</dbReference>
<keyword evidence="2" id="KW-0597">Phosphoprotein</keyword>
<dbReference type="SMART" id="SM00825">
    <property type="entry name" value="PKS_KS"/>
    <property type="match status" value="1"/>
</dbReference>
<protein>
    <submittedName>
        <fullName evidence="6">Type I polyketide synthase</fullName>
    </submittedName>
</protein>
<evidence type="ECO:0000256" key="3">
    <source>
        <dbReference type="ARBA" id="ARBA00022679"/>
    </source>
</evidence>
<dbReference type="InterPro" id="IPR016039">
    <property type="entry name" value="Thiolase-like"/>
</dbReference>
<dbReference type="Gene3D" id="3.40.47.10">
    <property type="match status" value="1"/>
</dbReference>
<comment type="similarity">
    <text evidence="4">Belongs to the thiolase-like superfamily. Beta-ketoacyl-ACP synthases family.</text>
</comment>
<dbReference type="InterPro" id="IPR050091">
    <property type="entry name" value="PKS_NRPS_Biosynth_Enz"/>
</dbReference>
<proteinExistence type="inferred from homology"/>
<dbReference type="Pfam" id="PF00109">
    <property type="entry name" value="ketoacyl-synt"/>
    <property type="match status" value="1"/>
</dbReference>
<dbReference type="GO" id="GO:0004312">
    <property type="term" value="F:fatty acid synthase activity"/>
    <property type="evidence" value="ECO:0007669"/>
    <property type="project" value="TreeGrafter"/>
</dbReference>
<dbReference type="InterPro" id="IPR014031">
    <property type="entry name" value="Ketoacyl_synth_C"/>
</dbReference>
<dbReference type="PANTHER" id="PTHR43775:SF37">
    <property type="entry name" value="SI:DKEY-61P9.11"/>
    <property type="match status" value="1"/>
</dbReference>
<dbReference type="NCBIfam" id="TIGR04556">
    <property type="entry name" value="PKS_assoc"/>
    <property type="match status" value="1"/>
</dbReference>
<dbReference type="CDD" id="cd00833">
    <property type="entry name" value="PKS"/>
    <property type="match status" value="1"/>
</dbReference>
<dbReference type="GO" id="GO:0004315">
    <property type="term" value="F:3-oxoacyl-[acyl-carrier-protein] synthase activity"/>
    <property type="evidence" value="ECO:0007669"/>
    <property type="project" value="InterPro"/>
</dbReference>
<dbReference type="PANTHER" id="PTHR43775">
    <property type="entry name" value="FATTY ACID SYNTHASE"/>
    <property type="match status" value="1"/>
</dbReference>
<evidence type="ECO:0000259" key="5">
    <source>
        <dbReference type="PROSITE" id="PS52004"/>
    </source>
</evidence>
<evidence type="ECO:0000256" key="1">
    <source>
        <dbReference type="ARBA" id="ARBA00022450"/>
    </source>
</evidence>
<dbReference type="PROSITE" id="PS52004">
    <property type="entry name" value="KS3_2"/>
    <property type="match status" value="1"/>
</dbReference>
<dbReference type="GO" id="GO:0006633">
    <property type="term" value="P:fatty acid biosynthetic process"/>
    <property type="evidence" value="ECO:0007669"/>
    <property type="project" value="InterPro"/>
</dbReference>
<keyword evidence="1" id="KW-0596">Phosphopantetheine</keyword>
<dbReference type="InterPro" id="IPR030834">
    <property type="entry name" value="PKS_assoc_dom"/>
</dbReference>